<feature type="domain" description="NB-ARC" evidence="2">
    <location>
        <begin position="27"/>
        <end position="182"/>
    </location>
</feature>
<keyword evidence="1" id="KW-0611">Plant defense</keyword>
<dbReference type="AlphaFoldDB" id="A0AAV1DMJ8"/>
<dbReference type="PANTHER" id="PTHR36766">
    <property type="entry name" value="PLANT BROAD-SPECTRUM MILDEW RESISTANCE PROTEIN RPW8"/>
    <property type="match status" value="1"/>
</dbReference>
<protein>
    <submittedName>
        <fullName evidence="3">OLC1v1007824C1</fullName>
    </submittedName>
</protein>
<organism evidence="3 4">
    <name type="scientific">Oldenlandia corymbosa var. corymbosa</name>
    <dbReference type="NCBI Taxonomy" id="529605"/>
    <lineage>
        <taxon>Eukaryota</taxon>
        <taxon>Viridiplantae</taxon>
        <taxon>Streptophyta</taxon>
        <taxon>Embryophyta</taxon>
        <taxon>Tracheophyta</taxon>
        <taxon>Spermatophyta</taxon>
        <taxon>Magnoliopsida</taxon>
        <taxon>eudicotyledons</taxon>
        <taxon>Gunneridae</taxon>
        <taxon>Pentapetalae</taxon>
        <taxon>asterids</taxon>
        <taxon>lamiids</taxon>
        <taxon>Gentianales</taxon>
        <taxon>Rubiaceae</taxon>
        <taxon>Rubioideae</taxon>
        <taxon>Spermacoceae</taxon>
        <taxon>Hedyotis-Oldenlandia complex</taxon>
        <taxon>Oldenlandia</taxon>
    </lineage>
</organism>
<accession>A0AAV1DMJ8</accession>
<dbReference type="PRINTS" id="PR00364">
    <property type="entry name" value="DISEASERSIST"/>
</dbReference>
<dbReference type="GO" id="GO:0006952">
    <property type="term" value="P:defense response"/>
    <property type="evidence" value="ECO:0007669"/>
    <property type="project" value="UniProtKB-KW"/>
</dbReference>
<reference evidence="3" key="1">
    <citation type="submission" date="2023-03" db="EMBL/GenBank/DDBJ databases">
        <authorList>
            <person name="Julca I."/>
        </authorList>
    </citation>
    <scope>NUCLEOTIDE SEQUENCE</scope>
</reference>
<sequence>MTPNHLSSQRILLFKKEVVGYLDEAKSIKLKLTSGPKQLRVVTIVGMPGQGKTTLAAKVYNDPSVVCHFSIRAHMAMSKIFDKRRVLLDLLGQIDPKKCSRTTSDQDLVQNLWRSLKGRSYLIFLDDGWDVEAWSSLKEAFPEDHAASRIITTSCKQYLAPNEDLHVLRPLNEEESLDLLQRQLLGGIGWPWIT</sequence>
<dbReference type="Gene3D" id="3.40.50.300">
    <property type="entry name" value="P-loop containing nucleotide triphosphate hydrolases"/>
    <property type="match status" value="1"/>
</dbReference>
<proteinExistence type="predicted"/>
<dbReference type="GO" id="GO:0043531">
    <property type="term" value="F:ADP binding"/>
    <property type="evidence" value="ECO:0007669"/>
    <property type="project" value="InterPro"/>
</dbReference>
<dbReference type="SUPFAM" id="SSF52540">
    <property type="entry name" value="P-loop containing nucleoside triphosphate hydrolases"/>
    <property type="match status" value="1"/>
</dbReference>
<evidence type="ECO:0000313" key="3">
    <source>
        <dbReference type="EMBL" id="CAI9108261.1"/>
    </source>
</evidence>
<evidence type="ECO:0000256" key="1">
    <source>
        <dbReference type="ARBA" id="ARBA00022821"/>
    </source>
</evidence>
<name>A0AAV1DMJ8_OLDCO</name>
<dbReference type="InterPro" id="IPR002182">
    <property type="entry name" value="NB-ARC"/>
</dbReference>
<evidence type="ECO:0000259" key="2">
    <source>
        <dbReference type="Pfam" id="PF00931"/>
    </source>
</evidence>
<evidence type="ECO:0000313" key="4">
    <source>
        <dbReference type="Proteomes" id="UP001161247"/>
    </source>
</evidence>
<dbReference type="PANTHER" id="PTHR36766:SF44">
    <property type="entry name" value="NBS-CODING RESISTANCE GENE ANALOG"/>
    <property type="match status" value="1"/>
</dbReference>
<gene>
    <name evidence="3" type="ORF">OLC1_LOCUS16371</name>
</gene>
<keyword evidence="4" id="KW-1185">Reference proteome</keyword>
<dbReference type="Pfam" id="PF00931">
    <property type="entry name" value="NB-ARC"/>
    <property type="match status" value="1"/>
</dbReference>
<dbReference type="EMBL" id="OX459123">
    <property type="protein sequence ID" value="CAI9108261.1"/>
    <property type="molecule type" value="Genomic_DNA"/>
</dbReference>
<dbReference type="Proteomes" id="UP001161247">
    <property type="component" value="Chromosome 6"/>
</dbReference>
<dbReference type="InterPro" id="IPR027417">
    <property type="entry name" value="P-loop_NTPase"/>
</dbReference>